<name>A0ACC2LR53_PERAE</name>
<dbReference type="Proteomes" id="UP001234297">
    <property type="component" value="Chromosome 3"/>
</dbReference>
<gene>
    <name evidence="1" type="ORF">MRB53_009786</name>
</gene>
<comment type="caution">
    <text evidence="1">The sequence shown here is derived from an EMBL/GenBank/DDBJ whole genome shotgun (WGS) entry which is preliminary data.</text>
</comment>
<sequence length="212" mass="23088">MDADSAAAMQLFLMNPQPRSPSPSPTQPSSSTPLHMPLPNPSSSLHTFHTPQSAETVIGNNPIPPSSQFTWTVGAGGENSNKTGIPESQGLSFSLSSSLQQLEAAKGDKLRMGDGPLRNPWYCRDVKAKPLWPMLSGRPSNADIPKCSYCGGPMCFEFQVLPQLLYYFGVKNDMDSLDWATIVAYTCMASCEASVSYKEEFAWVQLSYSLPI</sequence>
<evidence type="ECO:0000313" key="2">
    <source>
        <dbReference type="Proteomes" id="UP001234297"/>
    </source>
</evidence>
<reference evidence="1 2" key="1">
    <citation type="journal article" date="2022" name="Hortic Res">
        <title>A haplotype resolved chromosomal level avocado genome allows analysis of novel avocado genes.</title>
        <authorList>
            <person name="Nath O."/>
            <person name="Fletcher S.J."/>
            <person name="Hayward A."/>
            <person name="Shaw L.M."/>
            <person name="Masouleh A.K."/>
            <person name="Furtado A."/>
            <person name="Henry R.J."/>
            <person name="Mitter N."/>
        </authorList>
    </citation>
    <scope>NUCLEOTIDE SEQUENCE [LARGE SCALE GENOMIC DNA]</scope>
    <source>
        <strain evidence="2">cv. Hass</strain>
    </source>
</reference>
<dbReference type="EMBL" id="CM056811">
    <property type="protein sequence ID" value="KAJ8635519.1"/>
    <property type="molecule type" value="Genomic_DNA"/>
</dbReference>
<evidence type="ECO:0000313" key="1">
    <source>
        <dbReference type="EMBL" id="KAJ8635519.1"/>
    </source>
</evidence>
<keyword evidence="2" id="KW-1185">Reference proteome</keyword>
<proteinExistence type="predicted"/>
<protein>
    <submittedName>
        <fullName evidence="1">Uncharacterized protein</fullName>
    </submittedName>
</protein>
<accession>A0ACC2LR53</accession>
<organism evidence="1 2">
    <name type="scientific">Persea americana</name>
    <name type="common">Avocado</name>
    <dbReference type="NCBI Taxonomy" id="3435"/>
    <lineage>
        <taxon>Eukaryota</taxon>
        <taxon>Viridiplantae</taxon>
        <taxon>Streptophyta</taxon>
        <taxon>Embryophyta</taxon>
        <taxon>Tracheophyta</taxon>
        <taxon>Spermatophyta</taxon>
        <taxon>Magnoliopsida</taxon>
        <taxon>Magnoliidae</taxon>
        <taxon>Laurales</taxon>
        <taxon>Lauraceae</taxon>
        <taxon>Persea</taxon>
    </lineage>
</organism>